<accession>A0A0D9V974</accession>
<dbReference type="InterPro" id="IPR004140">
    <property type="entry name" value="Exo70"/>
</dbReference>
<keyword evidence="3" id="KW-0653">Protein transport</keyword>
<dbReference type="eggNOG" id="KOG2344">
    <property type="taxonomic scope" value="Eukaryota"/>
</dbReference>
<evidence type="ECO:0000256" key="2">
    <source>
        <dbReference type="ARBA" id="ARBA00022448"/>
    </source>
</evidence>
<sequence>MGRPPVEREGSGGHRDRGHIQNARGVPACRRRASHTPIHGWYRARSSGADSTGIWDSDATCTNESLLSAVDEILLLAEIRAFPMASHARRTMEGALVVATSCLVEEFRRVRVWDASQMEVRLGVRFAAVGKLFSVTSAAGGSGGVSMSLAFPTTTGSISTGSTIDEMYASGDGSQSTAADALTVVLDGEFFDELDLICPASLSVLHQIALRVIRAGFTKEFLQAFTNAPCDVMDRFLSMLRLECALETEQISFEDTEWWTTEDMIKRWISTTKLVAKLLAIMQRQLDAQRCGAFDMFKDDYFMAIAKRSIFVLLRFANGFTTTESQDKLVYVLEMYEALSDATPRLLLLFTAQRVGIVSRQVEVVLAKLARAVRVMVGGLVTRIRTADFPQCAARGVGVGVHPLTRYAMNCVELLSPHRAALDLILSNGVAAGADESVNSLGSLVAVLVESLERNLEEMSLAVLTDDDDAAVASWHLFLATNAIFVARRGVESSLLGDEWAARREGLVARHMASYVEACWAAVVACLETAGRKPAKVVAKFGAAFDEAYGSQVRVEVADPALRDALRKAALEMVVTGYRVYLQKHPELVRNVSYTEGEVEQLLSELFEGEAAERCNRP</sequence>
<dbReference type="GO" id="GO:0000145">
    <property type="term" value="C:exocyst"/>
    <property type="evidence" value="ECO:0007669"/>
    <property type="project" value="InterPro"/>
</dbReference>
<evidence type="ECO:0000313" key="6">
    <source>
        <dbReference type="EnsemblPlants" id="LPERR01G35520.1"/>
    </source>
</evidence>
<keyword evidence="3" id="KW-0268">Exocytosis</keyword>
<comment type="function">
    <text evidence="3">Component of the exocyst complex.</text>
</comment>
<proteinExistence type="inferred from homology"/>
<evidence type="ECO:0000256" key="4">
    <source>
        <dbReference type="SAM" id="MobiDB-lite"/>
    </source>
</evidence>
<reference evidence="7" key="2">
    <citation type="submission" date="2013-12" db="EMBL/GenBank/DDBJ databases">
        <authorList>
            <person name="Yu Y."/>
            <person name="Lee S."/>
            <person name="de Baynast K."/>
            <person name="Wissotski M."/>
            <person name="Liu L."/>
            <person name="Talag J."/>
            <person name="Goicoechea J."/>
            <person name="Angelova A."/>
            <person name="Jetty R."/>
            <person name="Kudrna D."/>
            <person name="Golser W."/>
            <person name="Rivera L."/>
            <person name="Zhang J."/>
            <person name="Wing R."/>
        </authorList>
    </citation>
    <scope>NUCLEOTIDE SEQUENCE</scope>
</reference>
<reference evidence="6 7" key="1">
    <citation type="submission" date="2012-08" db="EMBL/GenBank/DDBJ databases">
        <title>Oryza genome evolution.</title>
        <authorList>
            <person name="Wing R.A."/>
        </authorList>
    </citation>
    <scope>NUCLEOTIDE SEQUENCE</scope>
</reference>
<dbReference type="Gene3D" id="1.20.1280.170">
    <property type="entry name" value="Exocyst complex component Exo70"/>
    <property type="match status" value="1"/>
</dbReference>
<dbReference type="Gramene" id="LPERR01G35520.1">
    <property type="protein sequence ID" value="LPERR01G35520.1"/>
    <property type="gene ID" value="LPERR01G35520"/>
</dbReference>
<evidence type="ECO:0000256" key="1">
    <source>
        <dbReference type="ARBA" id="ARBA00006756"/>
    </source>
</evidence>
<dbReference type="AlphaFoldDB" id="A0A0D9V974"/>
<feature type="region of interest" description="Disordered" evidence="4">
    <location>
        <begin position="1"/>
        <end position="29"/>
    </location>
</feature>
<dbReference type="PANTHER" id="PTHR12542:SF25">
    <property type="entry name" value="EXOCYST SUBUNIT EXO70 FAMILY PROTEIN"/>
    <property type="match status" value="1"/>
</dbReference>
<dbReference type="Proteomes" id="UP000032180">
    <property type="component" value="Chromosome 1"/>
</dbReference>
<keyword evidence="7" id="KW-1185">Reference proteome</keyword>
<organism evidence="6 7">
    <name type="scientific">Leersia perrieri</name>
    <dbReference type="NCBI Taxonomy" id="77586"/>
    <lineage>
        <taxon>Eukaryota</taxon>
        <taxon>Viridiplantae</taxon>
        <taxon>Streptophyta</taxon>
        <taxon>Embryophyta</taxon>
        <taxon>Tracheophyta</taxon>
        <taxon>Spermatophyta</taxon>
        <taxon>Magnoliopsida</taxon>
        <taxon>Liliopsida</taxon>
        <taxon>Poales</taxon>
        <taxon>Poaceae</taxon>
        <taxon>BOP clade</taxon>
        <taxon>Oryzoideae</taxon>
        <taxon>Oryzeae</taxon>
        <taxon>Oryzinae</taxon>
        <taxon>Leersia</taxon>
    </lineage>
</organism>
<feature type="compositionally biased region" description="Basic and acidic residues" evidence="4">
    <location>
        <begin position="1"/>
        <end position="19"/>
    </location>
</feature>
<dbReference type="PANTHER" id="PTHR12542">
    <property type="entry name" value="EXOCYST COMPLEX PROTEIN EXO70"/>
    <property type="match status" value="1"/>
</dbReference>
<comment type="similarity">
    <text evidence="1 3">Belongs to the EXO70 family.</text>
</comment>
<dbReference type="GO" id="GO:0006887">
    <property type="term" value="P:exocytosis"/>
    <property type="evidence" value="ECO:0007669"/>
    <property type="project" value="UniProtKB-KW"/>
</dbReference>
<name>A0A0D9V974_9ORYZ</name>
<evidence type="ECO:0000313" key="7">
    <source>
        <dbReference type="Proteomes" id="UP000032180"/>
    </source>
</evidence>
<dbReference type="STRING" id="77586.A0A0D9V974"/>
<dbReference type="GO" id="GO:0015031">
    <property type="term" value="P:protein transport"/>
    <property type="evidence" value="ECO:0007669"/>
    <property type="project" value="UniProtKB-KW"/>
</dbReference>
<dbReference type="InterPro" id="IPR046364">
    <property type="entry name" value="Exo70_C"/>
</dbReference>
<dbReference type="HOGENOM" id="CLU_489524_0_0_1"/>
<evidence type="ECO:0000256" key="3">
    <source>
        <dbReference type="RuleBase" id="RU365026"/>
    </source>
</evidence>
<reference evidence="6" key="3">
    <citation type="submission" date="2015-04" db="UniProtKB">
        <authorList>
            <consortium name="EnsemblPlants"/>
        </authorList>
    </citation>
    <scope>IDENTIFICATION</scope>
</reference>
<dbReference type="InterPro" id="IPR016159">
    <property type="entry name" value="Cullin_repeat-like_dom_sf"/>
</dbReference>
<keyword evidence="2 3" id="KW-0813">Transport</keyword>
<dbReference type="EnsemblPlants" id="LPERR01G35520.1">
    <property type="protein sequence ID" value="LPERR01G35520.1"/>
    <property type="gene ID" value="LPERR01G35520"/>
</dbReference>
<feature type="domain" description="Exocyst complex subunit Exo70 C-terminal" evidence="5">
    <location>
        <begin position="266"/>
        <end position="605"/>
    </location>
</feature>
<dbReference type="Pfam" id="PF03081">
    <property type="entry name" value="Exo70_C"/>
    <property type="match status" value="1"/>
</dbReference>
<dbReference type="GO" id="GO:0005546">
    <property type="term" value="F:phosphatidylinositol-4,5-bisphosphate binding"/>
    <property type="evidence" value="ECO:0007669"/>
    <property type="project" value="InterPro"/>
</dbReference>
<evidence type="ECO:0000259" key="5">
    <source>
        <dbReference type="Pfam" id="PF03081"/>
    </source>
</evidence>
<protein>
    <recommendedName>
        <fullName evidence="3">Exocyst subunit Exo70 family protein</fullName>
    </recommendedName>
</protein>
<dbReference type="SUPFAM" id="SSF74788">
    <property type="entry name" value="Cullin repeat-like"/>
    <property type="match status" value="1"/>
</dbReference>